<keyword evidence="3" id="KW-1185">Reference proteome</keyword>
<feature type="compositionally biased region" description="Basic residues" evidence="1">
    <location>
        <begin position="213"/>
        <end position="228"/>
    </location>
</feature>
<accession>A0ABR3DN09</accession>
<name>A0ABR3DN09_NEUIN</name>
<gene>
    <name evidence="2" type="ORF">QR685DRAFT_434631</name>
</gene>
<dbReference type="EMBL" id="JAVLET010000002">
    <property type="protein sequence ID" value="KAL0474054.1"/>
    <property type="molecule type" value="Genomic_DNA"/>
</dbReference>
<feature type="compositionally biased region" description="Polar residues" evidence="1">
    <location>
        <begin position="163"/>
        <end position="173"/>
    </location>
</feature>
<reference evidence="2 3" key="1">
    <citation type="submission" date="2023-09" db="EMBL/GenBank/DDBJ databases">
        <title>Multi-omics analysis of a traditional fermented food reveals byproduct-associated fungal strains for waste-to-food upcycling.</title>
        <authorList>
            <consortium name="Lawrence Berkeley National Laboratory"/>
            <person name="Rekdal V.M."/>
            <person name="Villalobos-Escobedo J.M."/>
            <person name="Rodriguez-Valeron N."/>
            <person name="Garcia M.O."/>
            <person name="Vasquez D.P."/>
            <person name="Damayanti I."/>
            <person name="Sorensen P.M."/>
            <person name="Baidoo E.E."/>
            <person name="De Carvalho A.C."/>
            <person name="Riley R."/>
            <person name="Lipzen A."/>
            <person name="He G."/>
            <person name="Yan M."/>
            <person name="Haridas S."/>
            <person name="Daum C."/>
            <person name="Yoshinaga Y."/>
            <person name="Ng V."/>
            <person name="Grigoriev I.V."/>
            <person name="Munk R."/>
            <person name="Nuraida L."/>
            <person name="Wijaya C.H."/>
            <person name="Morales P.-C."/>
            <person name="Keasling J.D."/>
        </authorList>
    </citation>
    <scope>NUCLEOTIDE SEQUENCE [LARGE SCALE GENOMIC DNA]</scope>
    <source>
        <strain evidence="2 3">FGSC 2613</strain>
    </source>
</reference>
<proteinExistence type="predicted"/>
<evidence type="ECO:0000313" key="3">
    <source>
        <dbReference type="Proteomes" id="UP001451303"/>
    </source>
</evidence>
<protein>
    <submittedName>
        <fullName evidence="2">Uncharacterized protein</fullName>
    </submittedName>
</protein>
<evidence type="ECO:0000313" key="2">
    <source>
        <dbReference type="EMBL" id="KAL0474054.1"/>
    </source>
</evidence>
<comment type="caution">
    <text evidence="2">The sequence shown here is derived from an EMBL/GenBank/DDBJ whole genome shotgun (WGS) entry which is preliminary data.</text>
</comment>
<feature type="region of interest" description="Disordered" evidence="1">
    <location>
        <begin position="148"/>
        <end position="282"/>
    </location>
</feature>
<evidence type="ECO:0000256" key="1">
    <source>
        <dbReference type="SAM" id="MobiDB-lite"/>
    </source>
</evidence>
<organism evidence="2 3">
    <name type="scientific">Neurospora intermedia</name>
    <dbReference type="NCBI Taxonomy" id="5142"/>
    <lineage>
        <taxon>Eukaryota</taxon>
        <taxon>Fungi</taxon>
        <taxon>Dikarya</taxon>
        <taxon>Ascomycota</taxon>
        <taxon>Pezizomycotina</taxon>
        <taxon>Sordariomycetes</taxon>
        <taxon>Sordariomycetidae</taxon>
        <taxon>Sordariales</taxon>
        <taxon>Sordariaceae</taxon>
        <taxon>Neurospora</taxon>
    </lineage>
</organism>
<feature type="compositionally biased region" description="Polar residues" evidence="1">
    <location>
        <begin position="190"/>
        <end position="205"/>
    </location>
</feature>
<dbReference type="Proteomes" id="UP001451303">
    <property type="component" value="Unassembled WGS sequence"/>
</dbReference>
<sequence length="314" mass="35159">MASSSEPFPARSDDDLGVVDDFFTFVTGTKRMLEGTSIDSPVKKRAKTISSHEHDLTLNHVAAFLEGTRRTGKLYVWYKAHQKLYDHLQEHRAKMVAHFSVDNKVDTLGQVTKHNDLGRGISENGDTHRNYFEVLLGRLETALEKLYRKTHGNDQPNVAEAPTSRTTTDSPFSNLPDPRVRTIPAPPPTESSLRNKTIENSSALNGSEAEPPRRRKARGYVPARRSRGTAKDGFISCTPVPLTSISSHAPSEPKPEPEPLPLPSPKFISCKQSNIRPKAVPGTKAERLAEYLKYWKRTGGLDEEEEESHERREN</sequence>